<dbReference type="InterPro" id="IPR009835">
    <property type="entry name" value="SrtB"/>
</dbReference>
<dbReference type="InterPro" id="IPR005754">
    <property type="entry name" value="Sortase"/>
</dbReference>
<proteinExistence type="predicted"/>
<sequence>MRNWQRWILLAMTALCAATALWCGVLYLSQLRDQAELEKLAEEVLRSEGSDALPGTAELPAMALDGSQGVSGAAVDFSSLTAQNGDVVAWIEIPGAGISQPIVQGPDNDTYLRRNFYGEESVSGTLFLDYANSPDFSDGNSIIHGHNFFDGSTKMFSALPRYTDLSFWQENPEIELLTPDDGALVYRIFAVCQFDVSDSDTAQAFYRQDFRSNSFESEYTQALQNRSVIQTGETVPAGSRLLTLSTCDRSIYGEAGRLVVVGYLV</sequence>
<dbReference type="InterPro" id="IPR023365">
    <property type="entry name" value="Sortase_dom-sf"/>
</dbReference>
<name>A0ABS2GQ55_9FIRM</name>
<keyword evidence="1" id="KW-0378">Hydrolase</keyword>
<gene>
    <name evidence="2" type="ORF">H9X81_10465</name>
</gene>
<organism evidence="2 3">
    <name type="scientific">Hydrogenoanaerobacterium saccharovorans</name>
    <dbReference type="NCBI Taxonomy" id="474960"/>
    <lineage>
        <taxon>Bacteria</taxon>
        <taxon>Bacillati</taxon>
        <taxon>Bacillota</taxon>
        <taxon>Clostridia</taxon>
        <taxon>Eubacteriales</taxon>
        <taxon>Oscillospiraceae</taxon>
        <taxon>Hydrogenoanaerobacterium</taxon>
    </lineage>
</organism>
<protein>
    <submittedName>
        <fullName evidence="2">Class B sortase</fullName>
    </submittedName>
</protein>
<dbReference type="CDD" id="cd05826">
    <property type="entry name" value="Sortase_B"/>
    <property type="match status" value="1"/>
</dbReference>
<keyword evidence="3" id="KW-1185">Reference proteome</keyword>
<dbReference type="SUPFAM" id="SSF63817">
    <property type="entry name" value="Sortase"/>
    <property type="match status" value="1"/>
</dbReference>
<reference evidence="2 3" key="1">
    <citation type="journal article" date="2021" name="Sci. Rep.">
        <title>The distribution of antibiotic resistance genes in chicken gut microbiota commensals.</title>
        <authorList>
            <person name="Juricova H."/>
            <person name="Matiasovicova J."/>
            <person name="Kubasova T."/>
            <person name="Cejkova D."/>
            <person name="Rychlik I."/>
        </authorList>
    </citation>
    <scope>NUCLEOTIDE SEQUENCE [LARGE SCALE GENOMIC DNA]</scope>
    <source>
        <strain evidence="2 3">An564</strain>
    </source>
</reference>
<dbReference type="RefSeq" id="WP_204721808.1">
    <property type="nucleotide sequence ID" value="NZ_JACSNR010000010.1"/>
</dbReference>
<dbReference type="Gene3D" id="2.40.260.10">
    <property type="entry name" value="Sortase"/>
    <property type="match status" value="1"/>
</dbReference>
<accession>A0ABS2GQ55</accession>
<dbReference type="EMBL" id="JACSNR010000010">
    <property type="protein sequence ID" value="MBM6924106.1"/>
    <property type="molecule type" value="Genomic_DNA"/>
</dbReference>
<evidence type="ECO:0000313" key="3">
    <source>
        <dbReference type="Proteomes" id="UP000724149"/>
    </source>
</evidence>
<evidence type="ECO:0000313" key="2">
    <source>
        <dbReference type="EMBL" id="MBM6924106.1"/>
    </source>
</evidence>
<evidence type="ECO:0000256" key="1">
    <source>
        <dbReference type="ARBA" id="ARBA00022801"/>
    </source>
</evidence>
<comment type="caution">
    <text evidence="2">The sequence shown here is derived from an EMBL/GenBank/DDBJ whole genome shotgun (WGS) entry which is preliminary data.</text>
</comment>
<dbReference type="Proteomes" id="UP000724149">
    <property type="component" value="Unassembled WGS sequence"/>
</dbReference>
<dbReference type="Pfam" id="PF04203">
    <property type="entry name" value="Sortase"/>
    <property type="match status" value="1"/>
</dbReference>